<evidence type="ECO:0000313" key="1">
    <source>
        <dbReference type="EMBL" id="GAA0572277.1"/>
    </source>
</evidence>
<gene>
    <name evidence="1" type="ORF">GCM10008942_21230</name>
</gene>
<sequence>MALGQGNLDLLPWAAGDHQRDDTLAGILQRSGNARNGGHVADMQTQTFAGVHRLGLQVLAPDGAQIPPLALAEGPSGIAAVECDQVGGERLYVIEMRIVCPATIWRNESRI</sequence>
<organism evidence="1 2">
    <name type="scientific">Rhizomicrobium electricum</name>
    <dbReference type="NCBI Taxonomy" id="480070"/>
    <lineage>
        <taxon>Bacteria</taxon>
        <taxon>Pseudomonadati</taxon>
        <taxon>Pseudomonadota</taxon>
        <taxon>Alphaproteobacteria</taxon>
        <taxon>Micropepsales</taxon>
        <taxon>Micropepsaceae</taxon>
        <taxon>Rhizomicrobium</taxon>
    </lineage>
</organism>
<dbReference type="EMBL" id="BAAADD010000005">
    <property type="protein sequence ID" value="GAA0572277.1"/>
    <property type="molecule type" value="Genomic_DNA"/>
</dbReference>
<dbReference type="Proteomes" id="UP001499951">
    <property type="component" value="Unassembled WGS sequence"/>
</dbReference>
<accession>A0ABP3PTY4</accession>
<reference evidence="2" key="1">
    <citation type="journal article" date="2019" name="Int. J. Syst. Evol. Microbiol.">
        <title>The Global Catalogue of Microorganisms (GCM) 10K type strain sequencing project: providing services to taxonomists for standard genome sequencing and annotation.</title>
        <authorList>
            <consortium name="The Broad Institute Genomics Platform"/>
            <consortium name="The Broad Institute Genome Sequencing Center for Infectious Disease"/>
            <person name="Wu L."/>
            <person name="Ma J."/>
        </authorList>
    </citation>
    <scope>NUCLEOTIDE SEQUENCE [LARGE SCALE GENOMIC DNA]</scope>
    <source>
        <strain evidence="2">JCM 15089</strain>
    </source>
</reference>
<evidence type="ECO:0000313" key="2">
    <source>
        <dbReference type="Proteomes" id="UP001499951"/>
    </source>
</evidence>
<name>A0ABP3PTY4_9PROT</name>
<proteinExistence type="predicted"/>
<comment type="caution">
    <text evidence="1">The sequence shown here is derived from an EMBL/GenBank/DDBJ whole genome shotgun (WGS) entry which is preliminary data.</text>
</comment>
<protein>
    <submittedName>
        <fullName evidence="1">Uncharacterized protein</fullName>
    </submittedName>
</protein>
<keyword evidence="2" id="KW-1185">Reference proteome</keyword>